<keyword evidence="2" id="KW-1185">Reference proteome</keyword>
<sequence length="171" mass="17123">MCSLTVVGEPRTLRVYFASASSSFSSATCCARTAACMARTTCSGGLGGLRTEKPCSAGSPGVAAADAEAALPSLFPTPASASVLDENCRSCESLLFLADFAPETAGKVSPPVTSLLLIRLSLPSAPVSLSSAVDLLSLLAAEDEVSVDVVRIVVVELRPAMSGVGGAGASP</sequence>
<name>A0A136IRS0_9PEZI</name>
<evidence type="ECO:0000313" key="2">
    <source>
        <dbReference type="Proteomes" id="UP000070501"/>
    </source>
</evidence>
<organism evidence="1 2">
    <name type="scientific">Microdochium bolleyi</name>
    <dbReference type="NCBI Taxonomy" id="196109"/>
    <lineage>
        <taxon>Eukaryota</taxon>
        <taxon>Fungi</taxon>
        <taxon>Dikarya</taxon>
        <taxon>Ascomycota</taxon>
        <taxon>Pezizomycotina</taxon>
        <taxon>Sordariomycetes</taxon>
        <taxon>Xylariomycetidae</taxon>
        <taxon>Xylariales</taxon>
        <taxon>Microdochiaceae</taxon>
        <taxon>Microdochium</taxon>
    </lineage>
</organism>
<accession>A0A136IRS0</accession>
<reference evidence="2" key="1">
    <citation type="submission" date="2016-02" db="EMBL/GenBank/DDBJ databases">
        <title>Draft genome sequence of Microdochium bolleyi, a fungal endophyte of beachgrass.</title>
        <authorList>
            <consortium name="DOE Joint Genome Institute"/>
            <person name="David A.S."/>
            <person name="May G."/>
            <person name="Haridas S."/>
            <person name="Lim J."/>
            <person name="Wang M."/>
            <person name="Labutti K."/>
            <person name="Lipzen A."/>
            <person name="Barry K."/>
            <person name="Grigoriev I.V."/>
        </authorList>
    </citation>
    <scope>NUCLEOTIDE SEQUENCE [LARGE SCALE GENOMIC DNA]</scope>
    <source>
        <strain evidence="2">J235TASD1</strain>
    </source>
</reference>
<dbReference type="AlphaFoldDB" id="A0A136IRS0"/>
<dbReference type="InParanoid" id="A0A136IRS0"/>
<gene>
    <name evidence="1" type="ORF">Micbo1qcDRAFT_167531</name>
</gene>
<dbReference type="EMBL" id="KQ964262">
    <property type="protein sequence ID" value="KXJ87538.1"/>
    <property type="molecule type" value="Genomic_DNA"/>
</dbReference>
<proteinExistence type="predicted"/>
<dbReference type="Proteomes" id="UP000070501">
    <property type="component" value="Unassembled WGS sequence"/>
</dbReference>
<evidence type="ECO:0000313" key="1">
    <source>
        <dbReference type="EMBL" id="KXJ87538.1"/>
    </source>
</evidence>
<protein>
    <submittedName>
        <fullName evidence="1">Uncharacterized protein</fullName>
    </submittedName>
</protein>